<dbReference type="SUPFAM" id="SSF48452">
    <property type="entry name" value="TPR-like"/>
    <property type="match status" value="1"/>
</dbReference>
<reference evidence="2" key="1">
    <citation type="submission" date="2018-02" db="EMBL/GenBank/DDBJ databases">
        <authorList>
            <person name="Hausmann B."/>
        </authorList>
    </citation>
    <scope>NUCLEOTIDE SEQUENCE [LARGE SCALE GENOMIC DNA]</scope>
    <source>
        <strain evidence="2">Peat soil MAG SbA1</strain>
    </source>
</reference>
<dbReference type="AlphaFoldDB" id="A0A2U3KE53"/>
<dbReference type="EMBL" id="OMOD01000101">
    <property type="protein sequence ID" value="SPF37955.1"/>
    <property type="molecule type" value="Genomic_DNA"/>
</dbReference>
<gene>
    <name evidence="1" type="ORF">SBA1_190081</name>
</gene>
<dbReference type="Proteomes" id="UP000238701">
    <property type="component" value="Unassembled WGS sequence"/>
</dbReference>
<sequence>MTARRRTTAIAGACLAVSMTACVLLLRDLDQIRPKAAIEDALYIESPKMVKRASLGFDGLMACLYWTRTVQYFGHRHYKREGTYNELAPLLEITTALDPHLLPAYEFGATFLAPAPPNGAGQPDRAIQLMEYGIAHNPDNWHLYYDLGFVYYTELKDYKKASEAFDRGSRVPNAHPFMKIMAAKTAEHAGDYMTARLLWSATFESSRQTEIRQNALEHLRAIQVDEDVTHLQGAVTRFGERTGRLPSSISELSAAEHLPSIPVDPDGNPYTMTPQGRILVKNPDDFPFITKGLPPGYKPSGRPKFHTKG</sequence>
<proteinExistence type="predicted"/>
<evidence type="ECO:0000313" key="2">
    <source>
        <dbReference type="Proteomes" id="UP000238701"/>
    </source>
</evidence>
<evidence type="ECO:0000313" key="1">
    <source>
        <dbReference type="EMBL" id="SPF37955.1"/>
    </source>
</evidence>
<organism evidence="1 2">
    <name type="scientific">Candidatus Sulfotelmatobacter kueseliae</name>
    <dbReference type="NCBI Taxonomy" id="2042962"/>
    <lineage>
        <taxon>Bacteria</taxon>
        <taxon>Pseudomonadati</taxon>
        <taxon>Acidobacteriota</taxon>
        <taxon>Terriglobia</taxon>
        <taxon>Terriglobales</taxon>
        <taxon>Candidatus Korobacteraceae</taxon>
        <taxon>Candidatus Sulfotelmatobacter</taxon>
    </lineage>
</organism>
<evidence type="ECO:0008006" key="3">
    <source>
        <dbReference type="Google" id="ProtNLM"/>
    </source>
</evidence>
<dbReference type="InterPro" id="IPR011990">
    <property type="entry name" value="TPR-like_helical_dom_sf"/>
</dbReference>
<dbReference type="Gene3D" id="1.25.40.10">
    <property type="entry name" value="Tetratricopeptide repeat domain"/>
    <property type="match status" value="1"/>
</dbReference>
<protein>
    <recommendedName>
        <fullName evidence="3">Tetratricopeptide repeat protein</fullName>
    </recommendedName>
</protein>
<name>A0A2U3KE53_9BACT</name>
<dbReference type="PROSITE" id="PS51257">
    <property type="entry name" value="PROKAR_LIPOPROTEIN"/>
    <property type="match status" value="1"/>
</dbReference>
<accession>A0A2U3KE53</accession>
<dbReference type="OrthoDB" id="115383at2"/>
<dbReference type="Pfam" id="PF14559">
    <property type="entry name" value="TPR_19"/>
    <property type="match status" value="1"/>
</dbReference>